<keyword evidence="3" id="KW-1185">Reference proteome</keyword>
<reference evidence="2" key="1">
    <citation type="submission" date="2023-03" db="EMBL/GenBank/DDBJ databases">
        <title>Massive genome expansion in bonnet fungi (Mycena s.s.) driven by repeated elements and novel gene families across ecological guilds.</title>
        <authorList>
            <consortium name="Lawrence Berkeley National Laboratory"/>
            <person name="Harder C.B."/>
            <person name="Miyauchi S."/>
            <person name="Viragh M."/>
            <person name="Kuo A."/>
            <person name="Thoen E."/>
            <person name="Andreopoulos B."/>
            <person name="Lu D."/>
            <person name="Skrede I."/>
            <person name="Drula E."/>
            <person name="Henrissat B."/>
            <person name="Morin E."/>
            <person name="Kohler A."/>
            <person name="Barry K."/>
            <person name="LaButti K."/>
            <person name="Morin E."/>
            <person name="Salamov A."/>
            <person name="Lipzen A."/>
            <person name="Mereny Z."/>
            <person name="Hegedus B."/>
            <person name="Baldrian P."/>
            <person name="Stursova M."/>
            <person name="Weitz H."/>
            <person name="Taylor A."/>
            <person name="Grigoriev I.V."/>
            <person name="Nagy L.G."/>
            <person name="Martin F."/>
            <person name="Kauserud H."/>
        </authorList>
    </citation>
    <scope>NUCLEOTIDE SEQUENCE</scope>
    <source>
        <strain evidence="2">9144</strain>
    </source>
</reference>
<evidence type="ECO:0000313" key="3">
    <source>
        <dbReference type="Proteomes" id="UP001219525"/>
    </source>
</evidence>
<dbReference type="Pfam" id="PF12296">
    <property type="entry name" value="HsbA"/>
    <property type="match status" value="1"/>
</dbReference>
<dbReference type="PANTHER" id="PTHR38123">
    <property type="entry name" value="CELL WALL SERINE-THREONINE-RICH GALACTOMANNOPROTEIN MP1 (AFU_ORTHOLOGUE AFUA_4G03240)"/>
    <property type="match status" value="1"/>
</dbReference>
<comment type="caution">
    <text evidence="2">The sequence shown here is derived from an EMBL/GenBank/DDBJ whole genome shotgun (WGS) entry which is preliminary data.</text>
</comment>
<accession>A0AAD6YA22</accession>
<proteinExistence type="predicted"/>
<dbReference type="EMBL" id="JARJCW010000030">
    <property type="protein sequence ID" value="KAJ7209580.1"/>
    <property type="molecule type" value="Genomic_DNA"/>
</dbReference>
<feature type="signal peptide" evidence="1">
    <location>
        <begin position="1"/>
        <end position="19"/>
    </location>
</feature>
<keyword evidence="1" id="KW-0732">Signal</keyword>
<dbReference type="InterPro" id="IPR021054">
    <property type="entry name" value="Cell_wall_mannoprotein_1"/>
</dbReference>
<dbReference type="AlphaFoldDB" id="A0AAD6YA22"/>
<name>A0AAD6YA22_9AGAR</name>
<dbReference type="Proteomes" id="UP001219525">
    <property type="component" value="Unassembled WGS sequence"/>
</dbReference>
<dbReference type="PANTHER" id="PTHR38123:SF1">
    <property type="entry name" value="HYDROPHOBIC SURFACE BINDING PROTEIN"/>
    <property type="match status" value="1"/>
</dbReference>
<organism evidence="2 3">
    <name type="scientific">Mycena pura</name>
    <dbReference type="NCBI Taxonomy" id="153505"/>
    <lineage>
        <taxon>Eukaryota</taxon>
        <taxon>Fungi</taxon>
        <taxon>Dikarya</taxon>
        <taxon>Basidiomycota</taxon>
        <taxon>Agaricomycotina</taxon>
        <taxon>Agaricomycetes</taxon>
        <taxon>Agaricomycetidae</taxon>
        <taxon>Agaricales</taxon>
        <taxon>Marasmiineae</taxon>
        <taxon>Mycenaceae</taxon>
        <taxon>Mycena</taxon>
    </lineage>
</organism>
<evidence type="ECO:0000256" key="1">
    <source>
        <dbReference type="SAM" id="SignalP"/>
    </source>
</evidence>
<protein>
    <submittedName>
        <fullName evidence="2">Hydrophobic surface binding protein</fullName>
    </submittedName>
</protein>
<dbReference type="Gene3D" id="1.20.1280.140">
    <property type="match status" value="1"/>
</dbReference>
<evidence type="ECO:0000313" key="2">
    <source>
        <dbReference type="EMBL" id="KAJ7209580.1"/>
    </source>
</evidence>
<sequence length="184" mass="19293">MVQFIRLLFSLSLVAASFATPMKRTVAQIEADIASISSQVTTLDNDLRGFPASGLVGTLGIHTATTTLANTFNTSISHVQATPNLSEADGTTILNLVLAIEPILLDALSRFTANKASFVNTEVLPIGGIVPLILQDLVNLNTVTNLWCPPMIEITPADLQASATAIHTAINNGFATAIAAYSSS</sequence>
<feature type="chain" id="PRO_5042255292" evidence="1">
    <location>
        <begin position="20"/>
        <end position="184"/>
    </location>
</feature>
<gene>
    <name evidence="2" type="ORF">GGX14DRAFT_364461</name>
</gene>
<dbReference type="GO" id="GO:0005576">
    <property type="term" value="C:extracellular region"/>
    <property type="evidence" value="ECO:0007669"/>
    <property type="project" value="TreeGrafter"/>
</dbReference>